<name>A0A7G1I4Q4_MYCKA</name>
<keyword evidence="5" id="KW-0238">DNA-binding</keyword>
<dbReference type="NCBIfam" id="TIGR02957">
    <property type="entry name" value="SigX4"/>
    <property type="match status" value="1"/>
</dbReference>
<organism evidence="11 12">
    <name type="scientific">Mycobacterium kansasii</name>
    <dbReference type="NCBI Taxonomy" id="1768"/>
    <lineage>
        <taxon>Bacteria</taxon>
        <taxon>Bacillati</taxon>
        <taxon>Actinomycetota</taxon>
        <taxon>Actinomycetes</taxon>
        <taxon>Mycobacteriales</taxon>
        <taxon>Mycobacteriaceae</taxon>
        <taxon>Mycobacterium</taxon>
    </lineage>
</organism>
<keyword evidence="4" id="KW-0731">Sigma factor</keyword>
<dbReference type="Gene3D" id="1.10.1740.10">
    <property type="match status" value="1"/>
</dbReference>
<dbReference type="Gene3D" id="1.10.10.10">
    <property type="entry name" value="Winged helix-like DNA-binding domain superfamily/Winged helix DNA-binding domain"/>
    <property type="match status" value="1"/>
</dbReference>
<dbReference type="SUPFAM" id="SSF54427">
    <property type="entry name" value="NTF2-like"/>
    <property type="match status" value="1"/>
</dbReference>
<dbReference type="SUPFAM" id="SSF51905">
    <property type="entry name" value="FAD/NAD(P)-binding domain"/>
    <property type="match status" value="1"/>
</dbReference>
<feature type="domain" description="FAD/NAD(P)-binding" evidence="9">
    <location>
        <begin position="2"/>
        <end position="140"/>
    </location>
</feature>
<dbReference type="SUPFAM" id="SSF88946">
    <property type="entry name" value="Sigma2 domain of RNA polymerase sigma factors"/>
    <property type="match status" value="1"/>
</dbReference>
<dbReference type="GO" id="GO:0003677">
    <property type="term" value="F:DNA binding"/>
    <property type="evidence" value="ECO:0007669"/>
    <property type="project" value="UniProtKB-KW"/>
</dbReference>
<dbReference type="CDD" id="cd06171">
    <property type="entry name" value="Sigma70_r4"/>
    <property type="match status" value="1"/>
</dbReference>
<dbReference type="InterPro" id="IPR023753">
    <property type="entry name" value="FAD/NAD-binding_dom"/>
</dbReference>
<dbReference type="GO" id="GO:0016491">
    <property type="term" value="F:oxidoreductase activity"/>
    <property type="evidence" value="ECO:0007669"/>
    <property type="project" value="InterPro"/>
</dbReference>
<evidence type="ECO:0000256" key="6">
    <source>
        <dbReference type="ARBA" id="ARBA00023163"/>
    </source>
</evidence>
<dbReference type="EMBL" id="AP023343">
    <property type="protein sequence ID" value="BCI85971.1"/>
    <property type="molecule type" value="Genomic_DNA"/>
</dbReference>
<evidence type="ECO:0000259" key="10">
    <source>
        <dbReference type="Pfam" id="PF08281"/>
    </source>
</evidence>
<feature type="region of interest" description="Disordered" evidence="7">
    <location>
        <begin position="234"/>
        <end position="254"/>
    </location>
</feature>
<evidence type="ECO:0000256" key="7">
    <source>
        <dbReference type="SAM" id="MobiDB-lite"/>
    </source>
</evidence>
<dbReference type="SUPFAM" id="SSF88659">
    <property type="entry name" value="Sigma3 and sigma4 domains of RNA polymerase sigma factors"/>
    <property type="match status" value="1"/>
</dbReference>
<gene>
    <name evidence="11" type="ORF">NIIDMKKI_11770</name>
</gene>
<keyword evidence="3" id="KW-0805">Transcription regulation</keyword>
<dbReference type="Gene3D" id="3.10.450.50">
    <property type="match status" value="1"/>
</dbReference>
<reference evidence="11 12" key="1">
    <citation type="submission" date="2020-07" db="EMBL/GenBank/DDBJ databases">
        <title>Mycobacterium kansasii (former subtype) with zoonotic potential isolated from diseased indoor pet cat, Japan.</title>
        <authorList>
            <person name="Fukano H."/>
            <person name="Terazono T."/>
            <person name="Hoshino Y."/>
        </authorList>
    </citation>
    <scope>NUCLEOTIDE SEQUENCE [LARGE SCALE GENOMIC DNA]</scope>
    <source>
        <strain evidence="11 12">Kuro-I</strain>
    </source>
</reference>
<keyword evidence="6" id="KW-0804">Transcription</keyword>
<dbReference type="NCBIfam" id="NF007214">
    <property type="entry name" value="PRK09636.1"/>
    <property type="match status" value="1"/>
</dbReference>
<dbReference type="Gene3D" id="3.50.50.100">
    <property type="match status" value="1"/>
</dbReference>
<evidence type="ECO:0000256" key="2">
    <source>
        <dbReference type="ARBA" id="ARBA00011344"/>
    </source>
</evidence>
<evidence type="ECO:0000256" key="4">
    <source>
        <dbReference type="ARBA" id="ARBA00023082"/>
    </source>
</evidence>
<proteinExistence type="inferred from homology"/>
<dbReference type="InterPro" id="IPR052704">
    <property type="entry name" value="ECF_Sigma-70_Domain"/>
</dbReference>
<feature type="domain" description="RNA polymerase sigma-70 region 2" evidence="8">
    <location>
        <begin position="262"/>
        <end position="323"/>
    </location>
</feature>
<comment type="subunit">
    <text evidence="2">Interacts transiently with the RNA polymerase catalytic core formed by RpoA, RpoB, RpoC and RpoZ (2 alpha, 1 beta, 1 beta' and 1 omega subunit) to form the RNA polymerase holoenzyme that can initiate transcription.</text>
</comment>
<dbReference type="GO" id="GO:0006352">
    <property type="term" value="P:DNA-templated transcription initiation"/>
    <property type="evidence" value="ECO:0007669"/>
    <property type="project" value="InterPro"/>
</dbReference>
<sequence>MVGGGLTGIEAASELAEQGRPVTLVCGGPLGPSLSKRGRRSVAKQLRRLGVAVLESVAVSQVRWDAVVLNDHTVLPSAATVWTAGFEVPDLAARSGLRTDALGRLLTDETLTSADDERIVAAGDCAAPSDQPLRMSCQAAGPLGAQAANTVLSRIAGETPAELSQAFVGQCISLGRSHGTVQLSRSDDTPVNVVVGPYRRRDQGSDLQGHGVVHPARSRQTRLVLLVQRRQAGRAAAGRASGPRPVTTSSDGGEHAQRFTLLRPMLFTIAYEILGSATESEDVLQDSYVRWAAVDLATVRDTKSYLAQLVTRQALNALRAGARRREEYVGPWLPEPLLLDEQDPAADVVLAESVSMAMLVLLETLSPDERAVFVLREVFAFDYAEIADAVGKSAPAVRQIAHRAREHVQARRNQHGARPVDPQLHAQITAQFLETATSGDVEALMAMLAPDATWMADSGGKVSAARRPVVGAERVARAITGLMRKAAAQLQLKVVTCNSAPAVLFYLGEHLEGVITLEIVDDKITNFYVMRNPEKLTALASPREISRG</sequence>
<dbReference type="InterPro" id="IPR013249">
    <property type="entry name" value="RNA_pol_sigma70_r4_t2"/>
</dbReference>
<dbReference type="InterPro" id="IPR014303">
    <property type="entry name" value="RNA_pol_sigma-70_ECF"/>
</dbReference>
<dbReference type="Pfam" id="PF07992">
    <property type="entry name" value="Pyr_redox_2"/>
    <property type="match status" value="1"/>
</dbReference>
<dbReference type="Pfam" id="PF08281">
    <property type="entry name" value="Sigma70_r4_2"/>
    <property type="match status" value="1"/>
</dbReference>
<evidence type="ECO:0000313" key="12">
    <source>
        <dbReference type="Proteomes" id="UP000516380"/>
    </source>
</evidence>
<dbReference type="InterPro" id="IPR013325">
    <property type="entry name" value="RNA_pol_sigma_r2"/>
</dbReference>
<protein>
    <submittedName>
        <fullName evidence="11">Uncharacterized protein</fullName>
    </submittedName>
</protein>
<dbReference type="GO" id="GO:0016987">
    <property type="term" value="F:sigma factor activity"/>
    <property type="evidence" value="ECO:0007669"/>
    <property type="project" value="UniProtKB-KW"/>
</dbReference>
<dbReference type="Pfam" id="PF04542">
    <property type="entry name" value="Sigma70_r2"/>
    <property type="match status" value="1"/>
</dbReference>
<dbReference type="InterPro" id="IPR014284">
    <property type="entry name" value="RNA_pol_sigma-70_dom"/>
</dbReference>
<dbReference type="InterPro" id="IPR036388">
    <property type="entry name" value="WH-like_DNA-bd_sf"/>
</dbReference>
<evidence type="ECO:0000256" key="1">
    <source>
        <dbReference type="ARBA" id="ARBA00010641"/>
    </source>
</evidence>
<dbReference type="Proteomes" id="UP000516380">
    <property type="component" value="Chromosome"/>
</dbReference>
<dbReference type="NCBIfam" id="TIGR02937">
    <property type="entry name" value="sigma70-ECF"/>
    <property type="match status" value="1"/>
</dbReference>
<dbReference type="PANTHER" id="PTHR30173:SF36">
    <property type="entry name" value="ECF RNA POLYMERASE SIGMA FACTOR SIGJ"/>
    <property type="match status" value="1"/>
</dbReference>
<dbReference type="InterPro" id="IPR013324">
    <property type="entry name" value="RNA_pol_sigma_r3/r4-like"/>
</dbReference>
<keyword evidence="12" id="KW-1185">Reference proteome</keyword>
<accession>A0A7G1I4Q4</accession>
<evidence type="ECO:0000256" key="5">
    <source>
        <dbReference type="ARBA" id="ARBA00023125"/>
    </source>
</evidence>
<comment type="similarity">
    <text evidence="1">Belongs to the sigma-70 factor family. ECF subfamily.</text>
</comment>
<feature type="domain" description="RNA polymerase sigma factor 70 region 4 type 2" evidence="10">
    <location>
        <begin position="356"/>
        <end position="407"/>
    </location>
</feature>
<evidence type="ECO:0000259" key="9">
    <source>
        <dbReference type="Pfam" id="PF07992"/>
    </source>
</evidence>
<evidence type="ECO:0000256" key="3">
    <source>
        <dbReference type="ARBA" id="ARBA00023015"/>
    </source>
</evidence>
<dbReference type="InterPro" id="IPR007627">
    <property type="entry name" value="RNA_pol_sigma70_r2"/>
</dbReference>
<dbReference type="PANTHER" id="PTHR30173">
    <property type="entry name" value="SIGMA 19 FACTOR"/>
    <property type="match status" value="1"/>
</dbReference>
<dbReference type="InterPro" id="IPR032710">
    <property type="entry name" value="NTF2-like_dom_sf"/>
</dbReference>
<dbReference type="AlphaFoldDB" id="A0A7G1I4Q4"/>
<evidence type="ECO:0000313" key="11">
    <source>
        <dbReference type="EMBL" id="BCI85971.1"/>
    </source>
</evidence>
<evidence type="ECO:0000259" key="8">
    <source>
        <dbReference type="Pfam" id="PF04542"/>
    </source>
</evidence>
<dbReference type="InterPro" id="IPR036188">
    <property type="entry name" value="FAD/NAD-bd_sf"/>
</dbReference>